<evidence type="ECO:0000256" key="1">
    <source>
        <dbReference type="SAM" id="MobiDB-lite"/>
    </source>
</evidence>
<evidence type="ECO:0008006" key="4">
    <source>
        <dbReference type="Google" id="ProtNLM"/>
    </source>
</evidence>
<protein>
    <recommendedName>
        <fullName evidence="4">RNA-binding protein 5</fullName>
    </recommendedName>
</protein>
<evidence type="ECO:0000313" key="2">
    <source>
        <dbReference type="EMBL" id="KAB7499085.1"/>
    </source>
</evidence>
<dbReference type="InterPro" id="IPR012677">
    <property type="entry name" value="Nucleotide-bd_a/b_plait_sf"/>
</dbReference>
<dbReference type="EMBL" id="SEYY01018699">
    <property type="protein sequence ID" value="KAB7499085.1"/>
    <property type="molecule type" value="Genomic_DNA"/>
</dbReference>
<feature type="compositionally biased region" description="Basic and acidic residues" evidence="1">
    <location>
        <begin position="68"/>
        <end position="198"/>
    </location>
</feature>
<gene>
    <name evidence="2" type="ORF">Anas_06930</name>
</gene>
<sequence length="249" mass="30171">MEFTSQLQPQGIGITEMITAMAAQQQVYTVPTYSGLEAYAQYPQYVTQVSHGAYIASAAPPQQVISRTTRDPFDGFNHAYEESSRHRERREHRDRDRDRDRKDRDRDRDYRDRRDRDRDRDRRDRDRDRDRDKDRDRDRDRDRSRDRDRDRSRERDRYRDEDRDSSPRSRDRERETRDRDYDRDSRDSNYEEDFRGPDFKAMPPNNTIMVRGLAQHITENDIRADILACNLMPKDIRLVRKKESGTISF</sequence>
<accession>A0A5N5SYS7</accession>
<reference evidence="2 3" key="1">
    <citation type="journal article" date="2019" name="PLoS Biol.">
        <title>Sex chromosomes control vertical transmission of feminizing Wolbachia symbionts in an isopod.</title>
        <authorList>
            <person name="Becking T."/>
            <person name="Chebbi M.A."/>
            <person name="Giraud I."/>
            <person name="Moumen B."/>
            <person name="Laverre T."/>
            <person name="Caubet Y."/>
            <person name="Peccoud J."/>
            <person name="Gilbert C."/>
            <person name="Cordaux R."/>
        </authorList>
    </citation>
    <scope>NUCLEOTIDE SEQUENCE [LARGE SCALE GENOMIC DNA]</scope>
    <source>
        <strain evidence="2">ANa2</strain>
        <tissue evidence="2">Whole body excluding digestive tract and cuticle</tissue>
    </source>
</reference>
<organism evidence="2 3">
    <name type="scientific">Armadillidium nasatum</name>
    <dbReference type="NCBI Taxonomy" id="96803"/>
    <lineage>
        <taxon>Eukaryota</taxon>
        <taxon>Metazoa</taxon>
        <taxon>Ecdysozoa</taxon>
        <taxon>Arthropoda</taxon>
        <taxon>Crustacea</taxon>
        <taxon>Multicrustacea</taxon>
        <taxon>Malacostraca</taxon>
        <taxon>Eumalacostraca</taxon>
        <taxon>Peracarida</taxon>
        <taxon>Isopoda</taxon>
        <taxon>Oniscidea</taxon>
        <taxon>Crinocheta</taxon>
        <taxon>Armadillidiidae</taxon>
        <taxon>Armadillidium</taxon>
    </lineage>
</organism>
<keyword evidence="3" id="KW-1185">Reference proteome</keyword>
<comment type="caution">
    <text evidence="2">The sequence shown here is derived from an EMBL/GenBank/DDBJ whole genome shotgun (WGS) entry which is preliminary data.</text>
</comment>
<dbReference type="AlphaFoldDB" id="A0A5N5SYS7"/>
<proteinExistence type="predicted"/>
<dbReference type="Gene3D" id="3.30.70.330">
    <property type="match status" value="1"/>
</dbReference>
<dbReference type="Proteomes" id="UP000326759">
    <property type="component" value="Unassembled WGS sequence"/>
</dbReference>
<name>A0A5N5SYS7_9CRUS</name>
<evidence type="ECO:0000313" key="3">
    <source>
        <dbReference type="Proteomes" id="UP000326759"/>
    </source>
</evidence>
<dbReference type="OrthoDB" id="7635471at2759"/>
<feature type="region of interest" description="Disordered" evidence="1">
    <location>
        <begin position="65"/>
        <end position="203"/>
    </location>
</feature>